<reference evidence="1 2" key="1">
    <citation type="journal article" date="2018" name="Sci. Rep.">
        <title>Genomic signatures of local adaptation to the degree of environmental predictability in rotifers.</title>
        <authorList>
            <person name="Franch-Gras L."/>
            <person name="Hahn C."/>
            <person name="Garcia-Roger E.M."/>
            <person name="Carmona M.J."/>
            <person name="Serra M."/>
            <person name="Gomez A."/>
        </authorList>
    </citation>
    <scope>NUCLEOTIDE SEQUENCE [LARGE SCALE GENOMIC DNA]</scope>
    <source>
        <strain evidence="1">HYR1</strain>
    </source>
</reference>
<organism evidence="1 2">
    <name type="scientific">Brachionus plicatilis</name>
    <name type="common">Marine rotifer</name>
    <name type="synonym">Brachionus muelleri</name>
    <dbReference type="NCBI Taxonomy" id="10195"/>
    <lineage>
        <taxon>Eukaryota</taxon>
        <taxon>Metazoa</taxon>
        <taxon>Spiralia</taxon>
        <taxon>Gnathifera</taxon>
        <taxon>Rotifera</taxon>
        <taxon>Eurotatoria</taxon>
        <taxon>Monogononta</taxon>
        <taxon>Pseudotrocha</taxon>
        <taxon>Ploima</taxon>
        <taxon>Brachionidae</taxon>
        <taxon>Brachionus</taxon>
    </lineage>
</organism>
<protein>
    <submittedName>
        <fullName evidence="1">Uncharacterized protein</fullName>
    </submittedName>
</protein>
<comment type="caution">
    <text evidence="1">The sequence shown here is derived from an EMBL/GenBank/DDBJ whole genome shotgun (WGS) entry which is preliminary data.</text>
</comment>
<keyword evidence="2" id="KW-1185">Reference proteome</keyword>
<evidence type="ECO:0000313" key="1">
    <source>
        <dbReference type="EMBL" id="RNA13729.1"/>
    </source>
</evidence>
<accession>A0A3M7QR87</accession>
<dbReference type="EMBL" id="REGN01005337">
    <property type="protein sequence ID" value="RNA13729.1"/>
    <property type="molecule type" value="Genomic_DNA"/>
</dbReference>
<dbReference type="Proteomes" id="UP000276133">
    <property type="component" value="Unassembled WGS sequence"/>
</dbReference>
<name>A0A3M7QR87_BRAPC</name>
<evidence type="ECO:0000313" key="2">
    <source>
        <dbReference type="Proteomes" id="UP000276133"/>
    </source>
</evidence>
<dbReference type="AlphaFoldDB" id="A0A3M7QR87"/>
<proteinExistence type="predicted"/>
<sequence length="82" mass="9671">MCFDSQSKHGLRDITFLVLNTLSLASVHELRLLFINCKVSLDARRDKQQTEFYFEKSKIMQNFLSKPAMLLLRDQTIKEETF</sequence>
<gene>
    <name evidence="1" type="ORF">BpHYR1_023297</name>
</gene>